<gene>
    <name evidence="2" type="ORF">PLEPLA_LOCUS37623</name>
</gene>
<reference evidence="2" key="1">
    <citation type="submission" date="2020-03" db="EMBL/GenBank/DDBJ databases">
        <authorList>
            <person name="Weist P."/>
        </authorList>
    </citation>
    <scope>NUCLEOTIDE SEQUENCE</scope>
</reference>
<dbReference type="AlphaFoldDB" id="A0A9N7VIC5"/>
<comment type="caution">
    <text evidence="2">The sequence shown here is derived from an EMBL/GenBank/DDBJ whole genome shotgun (WGS) entry which is preliminary data.</text>
</comment>
<protein>
    <submittedName>
        <fullName evidence="2">Uncharacterized protein</fullName>
    </submittedName>
</protein>
<dbReference type="EMBL" id="CADEAL010004034">
    <property type="protein sequence ID" value="CAB1449937.1"/>
    <property type="molecule type" value="Genomic_DNA"/>
</dbReference>
<sequence>MAVGRMQEAEPPPECFAAPLHHQHGSQWARGKTNYQRNDWRGGWWCESGPAIIHCVHEPPRLTPREPRAHLPSHHATEPDINVKSEAPLFTSARCQHRVLSSSSPFHPSRLRPGEETLQTSPSNALSAR</sequence>
<keyword evidence="3" id="KW-1185">Reference proteome</keyword>
<evidence type="ECO:0000313" key="3">
    <source>
        <dbReference type="Proteomes" id="UP001153269"/>
    </source>
</evidence>
<evidence type="ECO:0000256" key="1">
    <source>
        <dbReference type="SAM" id="MobiDB-lite"/>
    </source>
</evidence>
<feature type="region of interest" description="Disordered" evidence="1">
    <location>
        <begin position="100"/>
        <end position="129"/>
    </location>
</feature>
<dbReference type="Proteomes" id="UP001153269">
    <property type="component" value="Unassembled WGS sequence"/>
</dbReference>
<accession>A0A9N7VIC5</accession>
<organism evidence="2 3">
    <name type="scientific">Pleuronectes platessa</name>
    <name type="common">European plaice</name>
    <dbReference type="NCBI Taxonomy" id="8262"/>
    <lineage>
        <taxon>Eukaryota</taxon>
        <taxon>Metazoa</taxon>
        <taxon>Chordata</taxon>
        <taxon>Craniata</taxon>
        <taxon>Vertebrata</taxon>
        <taxon>Euteleostomi</taxon>
        <taxon>Actinopterygii</taxon>
        <taxon>Neopterygii</taxon>
        <taxon>Teleostei</taxon>
        <taxon>Neoteleostei</taxon>
        <taxon>Acanthomorphata</taxon>
        <taxon>Carangaria</taxon>
        <taxon>Pleuronectiformes</taxon>
        <taxon>Pleuronectoidei</taxon>
        <taxon>Pleuronectidae</taxon>
        <taxon>Pleuronectes</taxon>
    </lineage>
</organism>
<name>A0A9N7VIC5_PLEPL</name>
<proteinExistence type="predicted"/>
<evidence type="ECO:0000313" key="2">
    <source>
        <dbReference type="EMBL" id="CAB1449937.1"/>
    </source>
</evidence>
<feature type="compositionally biased region" description="Polar residues" evidence="1">
    <location>
        <begin position="117"/>
        <end position="129"/>
    </location>
</feature>